<organism evidence="4 5">
    <name type="scientific">Acetobacter conturbans</name>
    <dbReference type="NCBI Taxonomy" id="1737472"/>
    <lineage>
        <taxon>Bacteria</taxon>
        <taxon>Pseudomonadati</taxon>
        <taxon>Pseudomonadota</taxon>
        <taxon>Alphaproteobacteria</taxon>
        <taxon>Acetobacterales</taxon>
        <taxon>Acetobacteraceae</taxon>
        <taxon>Acetobacter</taxon>
    </lineage>
</organism>
<dbReference type="PROSITE" id="PS51186">
    <property type="entry name" value="GNAT"/>
    <property type="match status" value="1"/>
</dbReference>
<dbReference type="SUPFAM" id="SSF55729">
    <property type="entry name" value="Acyl-CoA N-acyltransferases (Nat)"/>
    <property type="match status" value="1"/>
</dbReference>
<dbReference type="Pfam" id="PF00583">
    <property type="entry name" value="Acetyltransf_1"/>
    <property type="match status" value="1"/>
</dbReference>
<dbReference type="InterPro" id="IPR016181">
    <property type="entry name" value="Acyl_CoA_acyltransferase"/>
</dbReference>
<dbReference type="RefSeq" id="WP_173568400.1">
    <property type="nucleotide sequence ID" value="NZ_WOSY01000001.1"/>
</dbReference>
<evidence type="ECO:0000313" key="5">
    <source>
        <dbReference type="Proteomes" id="UP000631653"/>
    </source>
</evidence>
<protein>
    <submittedName>
        <fullName evidence="4">GNAT family N-acetyltransferase</fullName>
    </submittedName>
</protein>
<dbReference type="PANTHER" id="PTHR10545">
    <property type="entry name" value="DIAMINE N-ACETYLTRANSFERASE"/>
    <property type="match status" value="1"/>
</dbReference>
<evidence type="ECO:0000256" key="2">
    <source>
        <dbReference type="ARBA" id="ARBA00023315"/>
    </source>
</evidence>
<keyword evidence="2" id="KW-0012">Acyltransferase</keyword>
<dbReference type="InterPro" id="IPR051016">
    <property type="entry name" value="Diverse_Substrate_AcTransf"/>
</dbReference>
<dbReference type="PANTHER" id="PTHR10545:SF42">
    <property type="entry name" value="ACETYLTRANSFERASE"/>
    <property type="match status" value="1"/>
</dbReference>
<dbReference type="Proteomes" id="UP000631653">
    <property type="component" value="Unassembled WGS sequence"/>
</dbReference>
<evidence type="ECO:0000313" key="4">
    <source>
        <dbReference type="EMBL" id="NHN87097.1"/>
    </source>
</evidence>
<dbReference type="CDD" id="cd04301">
    <property type="entry name" value="NAT_SF"/>
    <property type="match status" value="1"/>
</dbReference>
<name>A0ABX0JZ68_9PROT</name>
<feature type="domain" description="N-acetyltransferase" evidence="3">
    <location>
        <begin position="5"/>
        <end position="148"/>
    </location>
</feature>
<accession>A0ABX0JZ68</accession>
<reference evidence="4 5" key="1">
    <citation type="journal article" date="2020" name="Int. J. Syst. Evol. Microbiol.">
        <title>Novel acetic acid bacteria from cider fermentations: Acetobacter conturbans sp. nov. and Acetobacter fallax sp. nov.</title>
        <authorList>
            <person name="Sombolestani A.S."/>
            <person name="Cleenwerck I."/>
            <person name="Cnockaert M."/>
            <person name="Borremans W."/>
            <person name="Wieme A.D."/>
            <person name="De Vuyst L."/>
            <person name="Vandamme P."/>
        </authorList>
    </citation>
    <scope>NUCLEOTIDE SEQUENCE [LARGE SCALE GENOMIC DNA]</scope>
    <source>
        <strain evidence="4 5">LMG 1627</strain>
    </source>
</reference>
<gene>
    <name evidence="4" type="ORF">GOB81_00390</name>
</gene>
<sequence length="148" mass="16891">MSNQVVVRDLCASDESAWRDLWAGYNRFYKASVPPEVTVRTWERLLDPATALFCRVAELDGRVIGFSNSVLHDGTWVIGKICYLEDLFVDSERRGNGVGRALIGDLVTLGRERGWARLYWHTARDNPARGLYDKFIGADDFVRYQMSL</sequence>
<proteinExistence type="predicted"/>
<evidence type="ECO:0000256" key="1">
    <source>
        <dbReference type="ARBA" id="ARBA00022679"/>
    </source>
</evidence>
<keyword evidence="5" id="KW-1185">Reference proteome</keyword>
<comment type="caution">
    <text evidence="4">The sequence shown here is derived from an EMBL/GenBank/DDBJ whole genome shotgun (WGS) entry which is preliminary data.</text>
</comment>
<dbReference type="Gene3D" id="3.40.630.30">
    <property type="match status" value="1"/>
</dbReference>
<dbReference type="EMBL" id="WOSY01000001">
    <property type="protein sequence ID" value="NHN87097.1"/>
    <property type="molecule type" value="Genomic_DNA"/>
</dbReference>
<dbReference type="InterPro" id="IPR000182">
    <property type="entry name" value="GNAT_dom"/>
</dbReference>
<evidence type="ECO:0000259" key="3">
    <source>
        <dbReference type="PROSITE" id="PS51186"/>
    </source>
</evidence>
<keyword evidence="1" id="KW-0808">Transferase</keyword>